<keyword evidence="6" id="KW-1185">Reference proteome</keyword>
<feature type="domain" description="DUF7345" evidence="4">
    <location>
        <begin position="42"/>
        <end position="167"/>
    </location>
</feature>
<sequence length="378" mass="40665">MSRALVVVLFAAILVGSSTVTGVATADASLQTQDFDRTEFDIEVYENGSARWTFVYKRTLDNATQREQFESFASEFNGSETPLYRNFVNRSNRLTAAGSEVTGRQMSAGGFEKRAYVTPIGNQGVVEMSFVWTEFAQTDGERLIVGDVFEGGLYLGPNQRLVVSWDDSLTLVSAAPQPRQQTDGTVVWVGGAEGKQFLNEHPKVVLEPKSAEGNATTDSDPVASRSFGGLGPLWSAGAAVALLAVGAFVAHRFDLFDRFAGFGTGGDGGSGGPTVPPGGTSASERRADRSATVAEPSVPDEALMTDEDRVMDLLDVNGGRMKQVNIVEETGWSKSKVSMLLSEMEEEGYISKLRVGRENIISRAGDEPEATRSPFDDE</sequence>
<dbReference type="Gene3D" id="1.10.10.10">
    <property type="entry name" value="Winged helix-like DNA-binding domain superfamily/Winged helix DNA-binding domain"/>
    <property type="match status" value="1"/>
</dbReference>
<feature type="transmembrane region" description="Helical" evidence="2">
    <location>
        <begin position="233"/>
        <end position="250"/>
    </location>
</feature>
<dbReference type="InterPro" id="IPR055769">
    <property type="entry name" value="DUF7345"/>
</dbReference>
<comment type="caution">
    <text evidence="5">The sequence shown here is derived from an EMBL/GenBank/DDBJ whole genome shotgun (WGS) entry which is preliminary data.</text>
</comment>
<feature type="domain" description="DUF7343" evidence="3">
    <location>
        <begin position="303"/>
        <end position="363"/>
    </location>
</feature>
<accession>A0ABD6A6Z6</accession>
<proteinExistence type="predicted"/>
<dbReference type="RefSeq" id="WP_276305499.1">
    <property type="nucleotide sequence ID" value="NZ_CP119992.1"/>
</dbReference>
<keyword evidence="2" id="KW-0812">Transmembrane</keyword>
<protein>
    <submittedName>
        <fullName evidence="5">Helix-turn-helix transcriptional regulator</fullName>
    </submittedName>
</protein>
<keyword evidence="2" id="KW-0472">Membrane</keyword>
<dbReference type="InterPro" id="IPR036390">
    <property type="entry name" value="WH_DNA-bd_sf"/>
</dbReference>
<dbReference type="InterPro" id="IPR055767">
    <property type="entry name" value="DUF7343"/>
</dbReference>
<dbReference type="Pfam" id="PF24034">
    <property type="entry name" value="DUF7343"/>
    <property type="match status" value="1"/>
</dbReference>
<evidence type="ECO:0000313" key="5">
    <source>
        <dbReference type="EMBL" id="MFC7316101.1"/>
    </source>
</evidence>
<evidence type="ECO:0000259" key="4">
    <source>
        <dbReference type="Pfam" id="PF24036"/>
    </source>
</evidence>
<evidence type="ECO:0000256" key="1">
    <source>
        <dbReference type="SAM" id="MobiDB-lite"/>
    </source>
</evidence>
<evidence type="ECO:0000313" key="6">
    <source>
        <dbReference type="Proteomes" id="UP001596547"/>
    </source>
</evidence>
<dbReference type="AlphaFoldDB" id="A0ABD6A6Z6"/>
<evidence type="ECO:0000259" key="3">
    <source>
        <dbReference type="Pfam" id="PF24034"/>
    </source>
</evidence>
<organism evidence="5 6">
    <name type="scientific">Halomarina halobia</name>
    <dbReference type="NCBI Taxonomy" id="3033386"/>
    <lineage>
        <taxon>Archaea</taxon>
        <taxon>Methanobacteriati</taxon>
        <taxon>Methanobacteriota</taxon>
        <taxon>Stenosarchaea group</taxon>
        <taxon>Halobacteria</taxon>
        <taxon>Halobacteriales</taxon>
        <taxon>Natronomonadaceae</taxon>
        <taxon>Halomarina</taxon>
    </lineage>
</organism>
<evidence type="ECO:0000256" key="2">
    <source>
        <dbReference type="SAM" id="Phobius"/>
    </source>
</evidence>
<dbReference type="InterPro" id="IPR036388">
    <property type="entry name" value="WH-like_DNA-bd_sf"/>
</dbReference>
<name>A0ABD6A6Z6_9EURY</name>
<dbReference type="Proteomes" id="UP001596547">
    <property type="component" value="Unassembled WGS sequence"/>
</dbReference>
<reference evidence="5 6" key="1">
    <citation type="journal article" date="2019" name="Int. J. Syst. Evol. Microbiol.">
        <title>The Global Catalogue of Microorganisms (GCM) 10K type strain sequencing project: providing services to taxonomists for standard genome sequencing and annotation.</title>
        <authorList>
            <consortium name="The Broad Institute Genomics Platform"/>
            <consortium name="The Broad Institute Genome Sequencing Center for Infectious Disease"/>
            <person name="Wu L."/>
            <person name="Ma J."/>
        </authorList>
    </citation>
    <scope>NUCLEOTIDE SEQUENCE [LARGE SCALE GENOMIC DNA]</scope>
    <source>
        <strain evidence="5 6">PSR21</strain>
    </source>
</reference>
<dbReference type="SUPFAM" id="SSF46785">
    <property type="entry name" value="Winged helix' DNA-binding domain"/>
    <property type="match status" value="1"/>
</dbReference>
<dbReference type="Pfam" id="PF24036">
    <property type="entry name" value="DUF7345"/>
    <property type="match status" value="1"/>
</dbReference>
<gene>
    <name evidence="5" type="ORF">ACFQPE_04730</name>
</gene>
<dbReference type="EMBL" id="JBHTBF010000001">
    <property type="protein sequence ID" value="MFC7316101.1"/>
    <property type="molecule type" value="Genomic_DNA"/>
</dbReference>
<dbReference type="GeneID" id="79315082"/>
<feature type="region of interest" description="Disordered" evidence="1">
    <location>
        <begin position="265"/>
        <end position="294"/>
    </location>
</feature>
<keyword evidence="2" id="KW-1133">Transmembrane helix</keyword>